<protein>
    <submittedName>
        <fullName evidence="2">Uncharacterized protein</fullName>
    </submittedName>
</protein>
<accession>A0A4V2G2Q9</accession>
<reference evidence="2 3" key="1">
    <citation type="submission" date="2019-02" db="EMBL/GenBank/DDBJ databases">
        <title>Sequencing the genomes of 1000 actinobacteria strains.</title>
        <authorList>
            <person name="Klenk H.-P."/>
        </authorList>
    </citation>
    <scope>NUCLEOTIDE SEQUENCE [LARGE SCALE GENOMIC DNA]</scope>
    <source>
        <strain evidence="2 3">DSM 44509</strain>
    </source>
</reference>
<keyword evidence="3" id="KW-1185">Reference proteome</keyword>
<sequence length="56" mass="6100">MDDTDRAVRDELERRLAVLAVEEREAPQPAFPRSDMVALVAIVVLSIVLGLIVGIA</sequence>
<comment type="caution">
    <text evidence="2">The sequence shown here is derived from an EMBL/GenBank/DDBJ whole genome shotgun (WGS) entry which is preliminary data.</text>
</comment>
<dbReference type="EMBL" id="SHKV01000001">
    <property type="protein sequence ID" value="RZU34166.1"/>
    <property type="molecule type" value="Genomic_DNA"/>
</dbReference>
<evidence type="ECO:0000313" key="2">
    <source>
        <dbReference type="EMBL" id="RZU34166.1"/>
    </source>
</evidence>
<dbReference type="RefSeq" id="WP_158657493.1">
    <property type="nucleotide sequence ID" value="NZ_POQT01000003.1"/>
</dbReference>
<evidence type="ECO:0000313" key="3">
    <source>
        <dbReference type="Proteomes" id="UP000292507"/>
    </source>
</evidence>
<evidence type="ECO:0000256" key="1">
    <source>
        <dbReference type="SAM" id="Phobius"/>
    </source>
</evidence>
<dbReference type="AlphaFoldDB" id="A0A4V2G2Q9"/>
<keyword evidence="1" id="KW-0472">Membrane</keyword>
<feature type="transmembrane region" description="Helical" evidence="1">
    <location>
        <begin position="36"/>
        <end position="55"/>
    </location>
</feature>
<gene>
    <name evidence="2" type="ORF">BKA19_3924</name>
</gene>
<dbReference type="Proteomes" id="UP000292507">
    <property type="component" value="Unassembled WGS sequence"/>
</dbReference>
<keyword evidence="1" id="KW-1133">Transmembrane helix</keyword>
<organism evidence="2 3">
    <name type="scientific">Blastococcus saxobsidens</name>
    <dbReference type="NCBI Taxonomy" id="138336"/>
    <lineage>
        <taxon>Bacteria</taxon>
        <taxon>Bacillati</taxon>
        <taxon>Actinomycetota</taxon>
        <taxon>Actinomycetes</taxon>
        <taxon>Geodermatophilales</taxon>
        <taxon>Geodermatophilaceae</taxon>
        <taxon>Blastococcus</taxon>
    </lineage>
</organism>
<keyword evidence="1" id="KW-0812">Transmembrane</keyword>
<proteinExistence type="predicted"/>
<name>A0A4V2G2Q9_9ACTN</name>